<keyword evidence="2 5" id="KW-0645">Protease</keyword>
<dbReference type="SUPFAM" id="SSF50494">
    <property type="entry name" value="Trypsin-like serine proteases"/>
    <property type="match status" value="1"/>
</dbReference>
<keyword evidence="3" id="KW-0378">Hydrolase</keyword>
<dbReference type="InterPro" id="IPR009003">
    <property type="entry name" value="Peptidase_S1_PA"/>
</dbReference>
<organism evidence="5 6">
    <name type="scientific">Runella rosea</name>
    <dbReference type="NCBI Taxonomy" id="2259595"/>
    <lineage>
        <taxon>Bacteria</taxon>
        <taxon>Pseudomonadati</taxon>
        <taxon>Bacteroidota</taxon>
        <taxon>Cytophagia</taxon>
        <taxon>Cytophagales</taxon>
        <taxon>Spirosomataceae</taxon>
        <taxon>Runella</taxon>
    </lineage>
</organism>
<dbReference type="Proteomes" id="UP000251993">
    <property type="component" value="Chromosome"/>
</dbReference>
<dbReference type="KEGG" id="run:DR864_21355"/>
<dbReference type="Pfam" id="PF13180">
    <property type="entry name" value="PDZ_2"/>
    <property type="match status" value="1"/>
</dbReference>
<dbReference type="PRINTS" id="PR00834">
    <property type="entry name" value="PROTEASES2C"/>
</dbReference>
<evidence type="ECO:0000256" key="3">
    <source>
        <dbReference type="ARBA" id="ARBA00022801"/>
    </source>
</evidence>
<evidence type="ECO:0000313" key="6">
    <source>
        <dbReference type="Proteomes" id="UP000251993"/>
    </source>
</evidence>
<dbReference type="Gene3D" id="2.30.42.10">
    <property type="match status" value="2"/>
</dbReference>
<sequence>MNQNWKSLALVGLISSAVTVGSVKLLGGIDDSKDVVFTEASAPSMNRFTGGVAPGAAADFTYAAEVSTPAVVHIKASATRQAQQRGMDIFDLFGEDFGMRRSGPQKQESSGSGVIVSADGYIVTNNHVVEGAEELEVVMSNKRTYKAKVIGTDPSTDIAVIQIPAKDLPALAFGNSDAIKVGEWVVAVGNPFNLESTVTAGIVSAKGRGIGILAEKFQQQSRARGSQFKGDTPLESFIQTDAVVNPGNSGGALVNLKGELVGINTAIASPTGSYAGYAFAVPSSLVKKVSSDIIKYGGVQRGYIGIIPEELDSKKADQYDVKVATGIYVQGFGEGNSAAKDAGLKVGDVITKVDGVEVDSDPKFRELVARKRPGESVVLTVNRGGSVKDYSVMLRNREGGREIIKTDEADVALSSLGAQFSDLNPREVQRLQRANIGGGVKVTAMEAGKLARVGVEEGFVITKVNDKAVRSVKELKAALSEKKGARVQMEGLYLDYPEDVYSFGFNL</sequence>
<name>A0A344TN91_9BACT</name>
<reference evidence="5 6" key="1">
    <citation type="submission" date="2018-07" db="EMBL/GenBank/DDBJ databases">
        <title>Genome sequencing of Runella.</title>
        <authorList>
            <person name="Baek M.-G."/>
            <person name="Yi H."/>
        </authorList>
    </citation>
    <scope>NUCLEOTIDE SEQUENCE [LARGE SCALE GENOMIC DNA]</scope>
    <source>
        <strain evidence="5 6">HYN0085</strain>
    </source>
</reference>
<proteinExistence type="inferred from homology"/>
<dbReference type="GO" id="GO:0004252">
    <property type="term" value="F:serine-type endopeptidase activity"/>
    <property type="evidence" value="ECO:0007669"/>
    <property type="project" value="InterPro"/>
</dbReference>
<dbReference type="InterPro" id="IPR001940">
    <property type="entry name" value="Peptidase_S1C"/>
</dbReference>
<dbReference type="EMBL" id="CP030850">
    <property type="protein sequence ID" value="AXE20112.1"/>
    <property type="molecule type" value="Genomic_DNA"/>
</dbReference>
<dbReference type="Pfam" id="PF13365">
    <property type="entry name" value="Trypsin_2"/>
    <property type="match status" value="1"/>
</dbReference>
<dbReference type="PANTHER" id="PTHR22939:SF129">
    <property type="entry name" value="SERINE PROTEASE HTRA2, MITOCHONDRIAL"/>
    <property type="match status" value="1"/>
</dbReference>
<gene>
    <name evidence="5" type="ORF">DR864_21355</name>
</gene>
<dbReference type="Gene3D" id="2.40.10.120">
    <property type="match status" value="1"/>
</dbReference>
<protein>
    <submittedName>
        <fullName evidence="5">Serine protease</fullName>
    </submittedName>
</protein>
<dbReference type="AlphaFoldDB" id="A0A344TN91"/>
<evidence type="ECO:0000259" key="4">
    <source>
        <dbReference type="PROSITE" id="PS50106"/>
    </source>
</evidence>
<accession>A0A344TN91</accession>
<dbReference type="InterPro" id="IPR036034">
    <property type="entry name" value="PDZ_sf"/>
</dbReference>
<dbReference type="RefSeq" id="WP_114068878.1">
    <property type="nucleotide sequence ID" value="NZ_CP030850.1"/>
</dbReference>
<dbReference type="PANTHER" id="PTHR22939">
    <property type="entry name" value="SERINE PROTEASE FAMILY S1C HTRA-RELATED"/>
    <property type="match status" value="1"/>
</dbReference>
<dbReference type="OrthoDB" id="9758917at2"/>
<dbReference type="InterPro" id="IPR001478">
    <property type="entry name" value="PDZ"/>
</dbReference>
<dbReference type="SMART" id="SM00228">
    <property type="entry name" value="PDZ"/>
    <property type="match status" value="2"/>
</dbReference>
<keyword evidence="6" id="KW-1185">Reference proteome</keyword>
<dbReference type="SUPFAM" id="SSF50156">
    <property type="entry name" value="PDZ domain-like"/>
    <property type="match status" value="2"/>
</dbReference>
<evidence type="ECO:0000256" key="1">
    <source>
        <dbReference type="ARBA" id="ARBA00010541"/>
    </source>
</evidence>
<comment type="similarity">
    <text evidence="1">Belongs to the peptidase S1C family.</text>
</comment>
<evidence type="ECO:0000256" key="2">
    <source>
        <dbReference type="ARBA" id="ARBA00022670"/>
    </source>
</evidence>
<feature type="domain" description="PDZ" evidence="4">
    <location>
        <begin position="293"/>
        <end position="385"/>
    </location>
</feature>
<dbReference type="GO" id="GO:0006508">
    <property type="term" value="P:proteolysis"/>
    <property type="evidence" value="ECO:0007669"/>
    <property type="project" value="UniProtKB-KW"/>
</dbReference>
<evidence type="ECO:0000313" key="5">
    <source>
        <dbReference type="EMBL" id="AXE20112.1"/>
    </source>
</evidence>
<dbReference type="PROSITE" id="PS50106">
    <property type="entry name" value="PDZ"/>
    <property type="match status" value="1"/>
</dbReference>